<name>F3KYZ2_9GAMM</name>
<dbReference type="Pfam" id="PF00106">
    <property type="entry name" value="adh_short"/>
    <property type="match status" value="1"/>
</dbReference>
<dbReference type="RefSeq" id="WP_009574625.1">
    <property type="nucleotide sequence ID" value="NZ_AEIG01000008.1"/>
</dbReference>
<evidence type="ECO:0000313" key="4">
    <source>
        <dbReference type="EMBL" id="EGG30709.1"/>
    </source>
</evidence>
<dbReference type="Proteomes" id="UP000005615">
    <property type="component" value="Unassembled WGS sequence"/>
</dbReference>
<dbReference type="PANTHER" id="PTHR44196:SF1">
    <property type="entry name" value="DEHYDROGENASE_REDUCTASE SDR FAMILY MEMBER 7B"/>
    <property type="match status" value="1"/>
</dbReference>
<organism evidence="4 5">
    <name type="scientific">Aequoribacter fuscus</name>
    <dbReference type="NCBI Taxonomy" id="2518989"/>
    <lineage>
        <taxon>Bacteria</taxon>
        <taxon>Pseudomonadati</taxon>
        <taxon>Pseudomonadota</taxon>
        <taxon>Gammaproteobacteria</taxon>
        <taxon>Cellvibrionales</taxon>
        <taxon>Halieaceae</taxon>
        <taxon>Aequoribacter</taxon>
    </lineage>
</organism>
<evidence type="ECO:0000256" key="3">
    <source>
        <dbReference type="RuleBase" id="RU000363"/>
    </source>
</evidence>
<dbReference type="eggNOG" id="COG1028">
    <property type="taxonomic scope" value="Bacteria"/>
</dbReference>
<dbReference type="InterPro" id="IPR020904">
    <property type="entry name" value="Sc_DH/Rdtase_CS"/>
</dbReference>
<dbReference type="PRINTS" id="PR00081">
    <property type="entry name" value="GDHRDH"/>
</dbReference>
<protein>
    <submittedName>
        <fullName evidence="4">Short-chain dehydrogenase/reductase SDR</fullName>
    </submittedName>
</protein>
<keyword evidence="2" id="KW-0560">Oxidoreductase</keyword>
<dbReference type="InterPro" id="IPR036291">
    <property type="entry name" value="NAD(P)-bd_dom_sf"/>
</dbReference>
<comment type="similarity">
    <text evidence="1 3">Belongs to the short-chain dehydrogenases/reductases (SDR) family.</text>
</comment>
<dbReference type="SUPFAM" id="SSF51735">
    <property type="entry name" value="NAD(P)-binding Rossmann-fold domains"/>
    <property type="match status" value="1"/>
</dbReference>
<gene>
    <name evidence="4" type="ORF">IMCC3088_2709</name>
</gene>
<proteinExistence type="inferred from homology"/>
<dbReference type="PRINTS" id="PR00080">
    <property type="entry name" value="SDRFAMILY"/>
</dbReference>
<dbReference type="EMBL" id="AEIG01000008">
    <property type="protein sequence ID" value="EGG30709.1"/>
    <property type="molecule type" value="Genomic_DNA"/>
</dbReference>
<dbReference type="InterPro" id="IPR002347">
    <property type="entry name" value="SDR_fam"/>
</dbReference>
<evidence type="ECO:0000256" key="2">
    <source>
        <dbReference type="ARBA" id="ARBA00023002"/>
    </source>
</evidence>
<dbReference type="Gene3D" id="3.40.50.720">
    <property type="entry name" value="NAD(P)-binding Rossmann-like Domain"/>
    <property type="match status" value="1"/>
</dbReference>
<keyword evidence="5" id="KW-1185">Reference proteome</keyword>
<comment type="caution">
    <text evidence="4">The sequence shown here is derived from an EMBL/GenBank/DDBJ whole genome shotgun (WGS) entry which is preliminary data.</text>
</comment>
<dbReference type="PANTHER" id="PTHR44196">
    <property type="entry name" value="DEHYDROGENASE/REDUCTASE SDR FAMILY MEMBER 7B"/>
    <property type="match status" value="1"/>
</dbReference>
<dbReference type="GO" id="GO:0016491">
    <property type="term" value="F:oxidoreductase activity"/>
    <property type="evidence" value="ECO:0007669"/>
    <property type="project" value="UniProtKB-KW"/>
</dbReference>
<dbReference type="STRING" id="2518989.IMCC3088_2709"/>
<evidence type="ECO:0000256" key="1">
    <source>
        <dbReference type="ARBA" id="ARBA00006484"/>
    </source>
</evidence>
<dbReference type="GO" id="GO:0016020">
    <property type="term" value="C:membrane"/>
    <property type="evidence" value="ECO:0007669"/>
    <property type="project" value="TreeGrafter"/>
</dbReference>
<accession>F3KYZ2</accession>
<reference evidence="4 5" key="1">
    <citation type="journal article" date="2011" name="J. Bacteriol.">
        <title>Genome sequence of strain IMCC3088, a proteorhodopsin-containing marine bacterium belonging to the OM60/NOR5 clade.</title>
        <authorList>
            <person name="Jang Y."/>
            <person name="Oh H.M."/>
            <person name="Kang I."/>
            <person name="Lee K."/>
            <person name="Yang S.J."/>
            <person name="Cho J.C."/>
        </authorList>
    </citation>
    <scope>NUCLEOTIDE SEQUENCE [LARGE SCALE GENOMIC DNA]</scope>
    <source>
        <strain evidence="4 5">IMCC3088</strain>
    </source>
</reference>
<dbReference type="PROSITE" id="PS00061">
    <property type="entry name" value="ADH_SHORT"/>
    <property type="match status" value="1"/>
</dbReference>
<dbReference type="AlphaFoldDB" id="F3KYZ2"/>
<sequence>MSNPIIAITGAGSGIGRALAQLANRRGYRLALADINLAAIEALRLELGLDATHCLTNELDVSDFEAVNAWRDQILSVFGGVDIVINNAGIALIANAEVQSNADIERIMDVNFWGVVYGSKAFLPLLRQSKDPHLVNVSSIFGIMAVPSQSAYNASKFAVRGYTEALRQEVEEDGIHVCCVHPGGIKTNIVQSATILNTDRNREQAIADFDTMAPTTPAQAAETIFRAIDRRQNRCLIGRDAKWMSLLTRLFPESYPRWLPKRPE</sequence>
<evidence type="ECO:0000313" key="5">
    <source>
        <dbReference type="Proteomes" id="UP000005615"/>
    </source>
</evidence>